<reference evidence="2" key="1">
    <citation type="journal article" date="2023" name="Mol. Phylogenet. Evol.">
        <title>Genome-scale phylogeny and comparative genomics of the fungal order Sordariales.</title>
        <authorList>
            <person name="Hensen N."/>
            <person name="Bonometti L."/>
            <person name="Westerberg I."/>
            <person name="Brannstrom I.O."/>
            <person name="Guillou S."/>
            <person name="Cros-Aarteil S."/>
            <person name="Calhoun S."/>
            <person name="Haridas S."/>
            <person name="Kuo A."/>
            <person name="Mondo S."/>
            <person name="Pangilinan J."/>
            <person name="Riley R."/>
            <person name="LaButti K."/>
            <person name="Andreopoulos B."/>
            <person name="Lipzen A."/>
            <person name="Chen C."/>
            <person name="Yan M."/>
            <person name="Daum C."/>
            <person name="Ng V."/>
            <person name="Clum A."/>
            <person name="Steindorff A."/>
            <person name="Ohm R.A."/>
            <person name="Martin F."/>
            <person name="Silar P."/>
            <person name="Natvig D.O."/>
            <person name="Lalanne C."/>
            <person name="Gautier V."/>
            <person name="Ament-Velasquez S.L."/>
            <person name="Kruys A."/>
            <person name="Hutchinson M.I."/>
            <person name="Powell A.J."/>
            <person name="Barry K."/>
            <person name="Miller A.N."/>
            <person name="Grigoriev I.V."/>
            <person name="Debuchy R."/>
            <person name="Gladieux P."/>
            <person name="Hiltunen Thoren M."/>
            <person name="Johannesson H."/>
        </authorList>
    </citation>
    <scope>NUCLEOTIDE SEQUENCE</scope>
    <source>
        <strain evidence="2">PSN243</strain>
    </source>
</reference>
<evidence type="ECO:0000313" key="3">
    <source>
        <dbReference type="Proteomes" id="UP001321760"/>
    </source>
</evidence>
<protein>
    <submittedName>
        <fullName evidence="2">Uncharacterized protein</fullName>
    </submittedName>
</protein>
<feature type="compositionally biased region" description="Polar residues" evidence="1">
    <location>
        <begin position="86"/>
        <end position="98"/>
    </location>
</feature>
<dbReference type="EMBL" id="MU865927">
    <property type="protein sequence ID" value="KAK4451770.1"/>
    <property type="molecule type" value="Genomic_DNA"/>
</dbReference>
<comment type="caution">
    <text evidence="2">The sequence shown here is derived from an EMBL/GenBank/DDBJ whole genome shotgun (WGS) entry which is preliminary data.</text>
</comment>
<evidence type="ECO:0000313" key="2">
    <source>
        <dbReference type="EMBL" id="KAK4451770.1"/>
    </source>
</evidence>
<accession>A0AAV9GVL4</accession>
<keyword evidence="3" id="KW-1185">Reference proteome</keyword>
<gene>
    <name evidence="2" type="ORF">QBC34DRAFT_53375</name>
</gene>
<sequence length="232" mass="25506">MLQTLRPSIPCESLPTYLILNRSQPAQCYCAIPALASAQRWDSKSTAGGWRQTRKTSLVCPTTRDTRSVVADGSCESFAPTPTTHITSASGQWKSSEQARGADGLHGDDRARRLKALRRCGGLAALTIQQPPPISTPLQKRLGRPRRGHEARCILDVQWAHAEQQRPSSPVPSLLDAFSSPWVLAQPIVQRRRTQTVHLPGDGTSSTALPVDPTWDCRDGPQMLLPLYLDRD</sequence>
<evidence type="ECO:0000256" key="1">
    <source>
        <dbReference type="SAM" id="MobiDB-lite"/>
    </source>
</evidence>
<name>A0AAV9GVL4_9PEZI</name>
<reference evidence="2" key="2">
    <citation type="submission" date="2023-05" db="EMBL/GenBank/DDBJ databases">
        <authorList>
            <consortium name="Lawrence Berkeley National Laboratory"/>
            <person name="Steindorff A."/>
            <person name="Hensen N."/>
            <person name="Bonometti L."/>
            <person name="Westerberg I."/>
            <person name="Brannstrom I.O."/>
            <person name="Guillou S."/>
            <person name="Cros-Aarteil S."/>
            <person name="Calhoun S."/>
            <person name="Haridas S."/>
            <person name="Kuo A."/>
            <person name="Mondo S."/>
            <person name="Pangilinan J."/>
            <person name="Riley R."/>
            <person name="Labutti K."/>
            <person name="Andreopoulos B."/>
            <person name="Lipzen A."/>
            <person name="Chen C."/>
            <person name="Yanf M."/>
            <person name="Daum C."/>
            <person name="Ng V."/>
            <person name="Clum A."/>
            <person name="Ohm R."/>
            <person name="Martin F."/>
            <person name="Silar P."/>
            <person name="Natvig D."/>
            <person name="Lalanne C."/>
            <person name="Gautier V."/>
            <person name="Ament-Velasquez S.L."/>
            <person name="Kruys A."/>
            <person name="Hutchinson M.I."/>
            <person name="Powell A.J."/>
            <person name="Barry K."/>
            <person name="Miller A.N."/>
            <person name="Grigoriev I.V."/>
            <person name="Debuchy R."/>
            <person name="Gladieux P."/>
            <person name="Thoren M.H."/>
            <person name="Johannesson H."/>
        </authorList>
    </citation>
    <scope>NUCLEOTIDE SEQUENCE</scope>
    <source>
        <strain evidence="2">PSN243</strain>
    </source>
</reference>
<dbReference type="AlphaFoldDB" id="A0AAV9GVL4"/>
<dbReference type="Proteomes" id="UP001321760">
    <property type="component" value="Unassembled WGS sequence"/>
</dbReference>
<organism evidence="2 3">
    <name type="scientific">Podospora aff. communis PSN243</name>
    <dbReference type="NCBI Taxonomy" id="3040156"/>
    <lineage>
        <taxon>Eukaryota</taxon>
        <taxon>Fungi</taxon>
        <taxon>Dikarya</taxon>
        <taxon>Ascomycota</taxon>
        <taxon>Pezizomycotina</taxon>
        <taxon>Sordariomycetes</taxon>
        <taxon>Sordariomycetidae</taxon>
        <taxon>Sordariales</taxon>
        <taxon>Podosporaceae</taxon>
        <taxon>Podospora</taxon>
    </lineage>
</organism>
<feature type="region of interest" description="Disordered" evidence="1">
    <location>
        <begin position="86"/>
        <end position="107"/>
    </location>
</feature>
<proteinExistence type="predicted"/>